<proteinExistence type="predicted"/>
<accession>A0A6A6R9Y6</accession>
<evidence type="ECO:0000313" key="1">
    <source>
        <dbReference type="EMBL" id="KAF2501635.1"/>
    </source>
</evidence>
<dbReference type="AlphaFoldDB" id="A0A6A6R9Y6"/>
<dbReference type="Proteomes" id="UP000799750">
    <property type="component" value="Unassembled WGS sequence"/>
</dbReference>
<protein>
    <submittedName>
        <fullName evidence="1">Uncharacterized protein</fullName>
    </submittedName>
</protein>
<reference evidence="1" key="1">
    <citation type="journal article" date="2020" name="Stud. Mycol.">
        <title>101 Dothideomycetes genomes: a test case for predicting lifestyles and emergence of pathogens.</title>
        <authorList>
            <person name="Haridas S."/>
            <person name="Albert R."/>
            <person name="Binder M."/>
            <person name="Bloem J."/>
            <person name="Labutti K."/>
            <person name="Salamov A."/>
            <person name="Andreopoulos B."/>
            <person name="Baker S."/>
            <person name="Barry K."/>
            <person name="Bills G."/>
            <person name="Bluhm B."/>
            <person name="Cannon C."/>
            <person name="Castanera R."/>
            <person name="Culley D."/>
            <person name="Daum C."/>
            <person name="Ezra D."/>
            <person name="Gonzalez J."/>
            <person name="Henrissat B."/>
            <person name="Kuo A."/>
            <person name="Liang C."/>
            <person name="Lipzen A."/>
            <person name="Lutzoni F."/>
            <person name="Magnuson J."/>
            <person name="Mondo S."/>
            <person name="Nolan M."/>
            <person name="Ohm R."/>
            <person name="Pangilinan J."/>
            <person name="Park H.-J."/>
            <person name="Ramirez L."/>
            <person name="Alfaro M."/>
            <person name="Sun H."/>
            <person name="Tritt A."/>
            <person name="Yoshinaga Y."/>
            <person name="Zwiers L.-H."/>
            <person name="Turgeon B."/>
            <person name="Goodwin S."/>
            <person name="Spatafora J."/>
            <person name="Crous P."/>
            <person name="Grigoriev I."/>
        </authorList>
    </citation>
    <scope>NUCLEOTIDE SEQUENCE</scope>
    <source>
        <strain evidence="1">CBS 269.34</strain>
    </source>
</reference>
<evidence type="ECO:0000313" key="2">
    <source>
        <dbReference type="Proteomes" id="UP000799750"/>
    </source>
</evidence>
<organism evidence="1 2">
    <name type="scientific">Lophium mytilinum</name>
    <dbReference type="NCBI Taxonomy" id="390894"/>
    <lineage>
        <taxon>Eukaryota</taxon>
        <taxon>Fungi</taxon>
        <taxon>Dikarya</taxon>
        <taxon>Ascomycota</taxon>
        <taxon>Pezizomycotina</taxon>
        <taxon>Dothideomycetes</taxon>
        <taxon>Pleosporomycetidae</taxon>
        <taxon>Mytilinidiales</taxon>
        <taxon>Mytilinidiaceae</taxon>
        <taxon>Lophium</taxon>
    </lineage>
</organism>
<keyword evidence="2" id="KW-1185">Reference proteome</keyword>
<sequence>MAIICRCATTNLKEMASIMRQTENMNLLRERWPIPSYPEHPTGCAGSNIRLAEADGQRRRPACRGCHRRVELIAVRHAGGWLGTNAEEGPHDRHCETTSDDRRSCCCSAPPERAFWLDRPLLLLVWYELVMRDQRREHGKRQATSFDGLWR</sequence>
<gene>
    <name evidence="1" type="ORF">BU16DRAFT_204374</name>
</gene>
<dbReference type="EMBL" id="MU004182">
    <property type="protein sequence ID" value="KAF2501635.1"/>
    <property type="molecule type" value="Genomic_DNA"/>
</dbReference>
<name>A0A6A6R9Y6_9PEZI</name>